<sequence>PHIHEASLIGVLSDELDEIKQEFMSMRYFLQDVDKKGVLTQGENIWVGNIRDLANEVEGAIDEFMYHKASLSDNSPSKESM</sequence>
<evidence type="ECO:0000313" key="7">
    <source>
        <dbReference type="Proteomes" id="UP001642360"/>
    </source>
</evidence>
<evidence type="ECO:0000259" key="5">
    <source>
        <dbReference type="Pfam" id="PF18052"/>
    </source>
</evidence>
<dbReference type="InterPro" id="IPR038005">
    <property type="entry name" value="RX-like_CC"/>
</dbReference>
<evidence type="ECO:0000313" key="6">
    <source>
        <dbReference type="EMBL" id="CAK9144070.1"/>
    </source>
</evidence>
<feature type="domain" description="Disease resistance N-terminal" evidence="5">
    <location>
        <begin position="4"/>
        <end position="73"/>
    </location>
</feature>
<evidence type="ECO:0000256" key="1">
    <source>
        <dbReference type="ARBA" id="ARBA00022737"/>
    </source>
</evidence>
<organism evidence="6 7">
    <name type="scientific">Ilex paraguariensis</name>
    <name type="common">yerba mate</name>
    <dbReference type="NCBI Taxonomy" id="185542"/>
    <lineage>
        <taxon>Eukaryota</taxon>
        <taxon>Viridiplantae</taxon>
        <taxon>Streptophyta</taxon>
        <taxon>Embryophyta</taxon>
        <taxon>Tracheophyta</taxon>
        <taxon>Spermatophyta</taxon>
        <taxon>Magnoliopsida</taxon>
        <taxon>eudicotyledons</taxon>
        <taxon>Gunneridae</taxon>
        <taxon>Pentapetalae</taxon>
        <taxon>asterids</taxon>
        <taxon>campanulids</taxon>
        <taxon>Aquifoliales</taxon>
        <taxon>Aquifoliaceae</taxon>
        <taxon>Ilex</taxon>
    </lineage>
</organism>
<dbReference type="GO" id="GO:0005524">
    <property type="term" value="F:ATP binding"/>
    <property type="evidence" value="ECO:0007669"/>
    <property type="project" value="UniProtKB-KW"/>
</dbReference>
<dbReference type="EMBL" id="CAUOFW020001365">
    <property type="protein sequence ID" value="CAK9144070.1"/>
    <property type="molecule type" value="Genomic_DNA"/>
</dbReference>
<dbReference type="Proteomes" id="UP001642360">
    <property type="component" value="Unassembled WGS sequence"/>
</dbReference>
<protein>
    <recommendedName>
        <fullName evidence="5">Disease resistance N-terminal domain-containing protein</fullName>
    </recommendedName>
</protein>
<keyword evidence="3" id="KW-0611">Plant defense</keyword>
<dbReference type="GO" id="GO:0006952">
    <property type="term" value="P:defense response"/>
    <property type="evidence" value="ECO:0007669"/>
    <property type="project" value="UniProtKB-KW"/>
</dbReference>
<keyword evidence="4" id="KW-0067">ATP-binding</keyword>
<feature type="non-terminal residue" evidence="6">
    <location>
        <position position="1"/>
    </location>
</feature>
<dbReference type="Pfam" id="PF18052">
    <property type="entry name" value="Rx_N"/>
    <property type="match status" value="1"/>
</dbReference>
<evidence type="ECO:0000256" key="2">
    <source>
        <dbReference type="ARBA" id="ARBA00022741"/>
    </source>
</evidence>
<keyword evidence="1" id="KW-0677">Repeat</keyword>
<keyword evidence="2" id="KW-0547">Nucleotide-binding</keyword>
<keyword evidence="7" id="KW-1185">Reference proteome</keyword>
<accession>A0ABC8RHH1</accession>
<name>A0ABC8RHH1_9AQUA</name>
<evidence type="ECO:0000256" key="4">
    <source>
        <dbReference type="ARBA" id="ARBA00022840"/>
    </source>
</evidence>
<evidence type="ECO:0000256" key="3">
    <source>
        <dbReference type="ARBA" id="ARBA00022821"/>
    </source>
</evidence>
<dbReference type="CDD" id="cd14798">
    <property type="entry name" value="RX-CC_like"/>
    <property type="match status" value="1"/>
</dbReference>
<comment type="caution">
    <text evidence="6">The sequence shown here is derived from an EMBL/GenBank/DDBJ whole genome shotgun (WGS) entry which is preliminary data.</text>
</comment>
<dbReference type="InterPro" id="IPR041118">
    <property type="entry name" value="Rx_N"/>
</dbReference>
<gene>
    <name evidence="6" type="ORF">ILEXP_LOCUS11812</name>
</gene>
<dbReference type="AlphaFoldDB" id="A0ABC8RHH1"/>
<reference evidence="6 7" key="1">
    <citation type="submission" date="2024-02" db="EMBL/GenBank/DDBJ databases">
        <authorList>
            <person name="Vignale AGUSTIN F."/>
            <person name="Sosa J E."/>
            <person name="Modenutti C."/>
        </authorList>
    </citation>
    <scope>NUCLEOTIDE SEQUENCE [LARGE SCALE GENOMIC DNA]</scope>
</reference>
<proteinExistence type="predicted"/>
<feature type="non-terminal residue" evidence="6">
    <location>
        <position position="81"/>
    </location>
</feature>
<dbReference type="Gene3D" id="1.20.5.4130">
    <property type="match status" value="1"/>
</dbReference>